<accession>A0A7G8Q2C0</accession>
<dbReference type="EMBL" id="CP060412">
    <property type="protein sequence ID" value="QNK00928.1"/>
    <property type="molecule type" value="Genomic_DNA"/>
</dbReference>
<dbReference type="KEGG" id="dtl:H8F01_17915"/>
<gene>
    <name evidence="1" type="ORF">H8F01_17915</name>
</gene>
<dbReference type="RefSeq" id="WP_187056395.1">
    <property type="nucleotide sequence ID" value="NZ_CP060412.1"/>
</dbReference>
<reference evidence="1 2" key="1">
    <citation type="submission" date="2020-08" db="EMBL/GenBank/DDBJ databases">
        <title>Dyella sp. G9 isolated from forest soil.</title>
        <authorList>
            <person name="Fu J."/>
            <person name="Qiu L."/>
        </authorList>
    </citation>
    <scope>NUCLEOTIDE SEQUENCE [LARGE SCALE GENOMIC DNA]</scope>
    <source>
        <strain evidence="1 2">G9</strain>
    </source>
</reference>
<sequence>MTSPKEPHARMTPNDIETYASYVEGIDPARYYDSQVEEVKAAARKRWPLLADVLLPPDPER</sequence>
<protein>
    <submittedName>
        <fullName evidence="1">Uncharacterized protein</fullName>
    </submittedName>
</protein>
<name>A0A7G8Q2C0_9GAMM</name>
<organism evidence="1 2">
    <name type="scientific">Dyella telluris</name>
    <dbReference type="NCBI Taxonomy" id="2763498"/>
    <lineage>
        <taxon>Bacteria</taxon>
        <taxon>Pseudomonadati</taxon>
        <taxon>Pseudomonadota</taxon>
        <taxon>Gammaproteobacteria</taxon>
        <taxon>Lysobacterales</taxon>
        <taxon>Rhodanobacteraceae</taxon>
        <taxon>Dyella</taxon>
    </lineage>
</organism>
<evidence type="ECO:0000313" key="1">
    <source>
        <dbReference type="EMBL" id="QNK00928.1"/>
    </source>
</evidence>
<proteinExistence type="predicted"/>
<evidence type="ECO:0000313" key="2">
    <source>
        <dbReference type="Proteomes" id="UP000515873"/>
    </source>
</evidence>
<keyword evidence="2" id="KW-1185">Reference proteome</keyword>
<dbReference type="Proteomes" id="UP000515873">
    <property type="component" value="Chromosome"/>
</dbReference>
<dbReference type="AlphaFoldDB" id="A0A7G8Q2C0"/>